<dbReference type="InterPro" id="IPR036179">
    <property type="entry name" value="Ig-like_dom_sf"/>
</dbReference>
<comment type="caution">
    <text evidence="14">Lacks conserved residue(s) required for the propagation of feature annotation.</text>
</comment>
<dbReference type="InterPro" id="IPR016201">
    <property type="entry name" value="PSI"/>
</dbReference>
<feature type="compositionally biased region" description="Polar residues" evidence="15">
    <location>
        <begin position="1"/>
        <end position="12"/>
    </location>
</feature>
<dbReference type="GO" id="GO:0030672">
    <property type="term" value="C:synaptic vesicle membrane"/>
    <property type="evidence" value="ECO:0007669"/>
    <property type="project" value="TreeGrafter"/>
</dbReference>
<keyword evidence="3" id="KW-0217">Developmental protein</keyword>
<accession>A0AAW1B0D2</accession>
<dbReference type="FunFam" id="2.60.40.10:FF:001170">
    <property type="entry name" value="Sema domain, immunoglobulin domain (Ig), short basic domain, secreted, (Semaphorin) 3F"/>
    <property type="match status" value="1"/>
</dbReference>
<feature type="domain" description="Ig-like" evidence="17">
    <location>
        <begin position="611"/>
        <end position="698"/>
    </location>
</feature>
<evidence type="ECO:0000259" key="18">
    <source>
        <dbReference type="PROSITE" id="PS51004"/>
    </source>
</evidence>
<dbReference type="InterPro" id="IPR007110">
    <property type="entry name" value="Ig-like_dom"/>
</dbReference>
<keyword evidence="9 16" id="KW-1133">Transmembrane helix</keyword>
<dbReference type="GO" id="GO:0030215">
    <property type="term" value="F:semaphorin receptor binding"/>
    <property type="evidence" value="ECO:0007669"/>
    <property type="project" value="InterPro"/>
</dbReference>
<evidence type="ECO:0000256" key="11">
    <source>
        <dbReference type="ARBA" id="ARBA00023157"/>
    </source>
</evidence>
<evidence type="ECO:0000256" key="9">
    <source>
        <dbReference type="ARBA" id="ARBA00022989"/>
    </source>
</evidence>
<dbReference type="InterPro" id="IPR013783">
    <property type="entry name" value="Ig-like_fold"/>
</dbReference>
<evidence type="ECO:0000256" key="1">
    <source>
        <dbReference type="ARBA" id="ARBA00004479"/>
    </source>
</evidence>
<reference evidence="19 20" key="1">
    <citation type="journal article" date="2024" name="Proc. Natl. Acad. Sci. U.S.A.">
        <title>The genetic regulatory architecture and epigenomic basis for age-related changes in rattlesnake venom.</title>
        <authorList>
            <person name="Hogan M.P."/>
            <person name="Holding M.L."/>
            <person name="Nystrom G.S."/>
            <person name="Colston T.J."/>
            <person name="Bartlett D.A."/>
            <person name="Mason A.J."/>
            <person name="Ellsworth S.A."/>
            <person name="Rautsaw R.M."/>
            <person name="Lawrence K.C."/>
            <person name="Strickland J.L."/>
            <person name="He B."/>
            <person name="Fraser P."/>
            <person name="Margres M.J."/>
            <person name="Gilbert D.M."/>
            <person name="Gibbs H.L."/>
            <person name="Parkinson C.L."/>
            <person name="Rokyta D.R."/>
        </authorList>
    </citation>
    <scope>NUCLEOTIDE SEQUENCE [LARGE SCALE GENOMIC DNA]</scope>
    <source>
        <strain evidence="19">DRR0105</strain>
    </source>
</reference>
<dbReference type="GO" id="GO:0030335">
    <property type="term" value="P:positive regulation of cell migration"/>
    <property type="evidence" value="ECO:0007669"/>
    <property type="project" value="TreeGrafter"/>
</dbReference>
<protein>
    <submittedName>
        <fullName evidence="19">Semaphorin-4C</fullName>
    </submittedName>
</protein>
<organism evidence="19 20">
    <name type="scientific">Crotalus adamanteus</name>
    <name type="common">Eastern diamondback rattlesnake</name>
    <dbReference type="NCBI Taxonomy" id="8729"/>
    <lineage>
        <taxon>Eukaryota</taxon>
        <taxon>Metazoa</taxon>
        <taxon>Chordata</taxon>
        <taxon>Craniata</taxon>
        <taxon>Vertebrata</taxon>
        <taxon>Euteleostomi</taxon>
        <taxon>Lepidosauria</taxon>
        <taxon>Squamata</taxon>
        <taxon>Bifurcata</taxon>
        <taxon>Unidentata</taxon>
        <taxon>Episquamata</taxon>
        <taxon>Toxicofera</taxon>
        <taxon>Serpentes</taxon>
        <taxon>Colubroidea</taxon>
        <taxon>Viperidae</taxon>
        <taxon>Crotalinae</taxon>
        <taxon>Crotalus</taxon>
    </lineage>
</organism>
<evidence type="ECO:0000256" key="7">
    <source>
        <dbReference type="ARBA" id="ARBA00022782"/>
    </source>
</evidence>
<dbReference type="SUPFAM" id="SSF103575">
    <property type="entry name" value="Plexin repeat"/>
    <property type="match status" value="1"/>
</dbReference>
<dbReference type="PANTHER" id="PTHR11036:SF16">
    <property type="entry name" value="SEMAPHORIN-4C"/>
    <property type="match status" value="1"/>
</dbReference>
<proteinExistence type="inferred from homology"/>
<evidence type="ECO:0000256" key="12">
    <source>
        <dbReference type="ARBA" id="ARBA00023180"/>
    </source>
</evidence>
<dbReference type="SMART" id="SM00630">
    <property type="entry name" value="Sema"/>
    <property type="match status" value="1"/>
</dbReference>
<feature type="region of interest" description="Disordered" evidence="15">
    <location>
        <begin position="812"/>
        <end position="835"/>
    </location>
</feature>
<dbReference type="InterPro" id="IPR002165">
    <property type="entry name" value="Plexin_repeat"/>
</dbReference>
<comment type="subcellular location">
    <subcellularLocation>
        <location evidence="1">Membrane</location>
        <topology evidence="1">Single-pass type I membrane protein</topology>
    </subcellularLocation>
</comment>
<evidence type="ECO:0000256" key="13">
    <source>
        <dbReference type="ARBA" id="ARBA00023319"/>
    </source>
</evidence>
<dbReference type="PANTHER" id="PTHR11036">
    <property type="entry name" value="SEMAPHORIN"/>
    <property type="match status" value="1"/>
</dbReference>
<sequence length="891" mass="99944">MLNRSVQDTAGQLTEEERNRDCNSSSSRSSSALAWMVLLCLQWKSSFLSRMVPQLILSVCLLTSLVLSTEASAVSNWWNLVPRKTVPYHELKEGTKHFSMAGVSNYTTLTLVDPKGLLYVGAREAIFALSISTMEMEEAILWEAPAERKAECIQKGRSNQTECFNYIRFLQTYNSSHMYTCGTYAFQPKCGYIDLATFSLDRFSFEEGKGKCPYDPAKGYTSLIVEEELYSATHNNFLGTDPVILRNLGPQYPVKTEHLPTWLNEPHFVGSAFVQESKGSNIGDDDKVYFFFSERAVEYDCDIDQVVARVARVCKGDVGGARTLQKRWTTFLKARLLCSIPEQQLHFNRIQGTYTLNGDHWRETSFFGVFQARWGDVDVSAVCQYQILDVQKVFEGPYKEYSEIAQKWIRYSDQEPIPRPGACITNWHRYNSFSTSLELPDNTLNFAKKHPLMDKAVPPQGNQPLLVKKDANFTQLVVERVHGLDGKPYEVLYIGTENGWLHKAVALPSGVHLIEELQVFEEAQPIKSLVLSVPKRVLFIGSNTQVIQVPVANCSKYRTCSDCILAKDPYCAWIWNGSRCVRIDAYDGTSVLFQDLGMEPMMCNPLRSSRPGTKIVSKNITAMVGMDLVLPCQLTSNLARAFWTFNGQDLAEDQASVVYDAHLQALIVLDISLKGSGLYKCIQVEEMNELMTESYQVTVLADPAMSLETRAPLDNLGLVWVVVIALSAVCLVLLLVVFSLRRRLKEEREKGSKAIESTLVYPIELPKEPKSPTFIPSTTSDSDEKLWDPASYYYSDGSLKIVPGHAVCQNGGTTPSPTTNGIPGQPLQSPHLHSPNRINLGNIRGSSSNGYIRLNLGTEERPDYSDLAEELRRKLKQRQALPDSNPEESSV</sequence>
<evidence type="ECO:0000256" key="4">
    <source>
        <dbReference type="ARBA" id="ARBA00022553"/>
    </source>
</evidence>
<keyword evidence="4" id="KW-0597">Phosphoprotein</keyword>
<dbReference type="Gene3D" id="3.30.1680.10">
    <property type="entry name" value="ligand-binding face of the semaphorins, domain 2"/>
    <property type="match status" value="1"/>
</dbReference>
<evidence type="ECO:0000313" key="20">
    <source>
        <dbReference type="Proteomes" id="UP001474421"/>
    </source>
</evidence>
<dbReference type="SUPFAM" id="SSF48726">
    <property type="entry name" value="Immunoglobulin"/>
    <property type="match status" value="1"/>
</dbReference>
<keyword evidence="10 16" id="KW-0472">Membrane</keyword>
<evidence type="ECO:0000256" key="6">
    <source>
        <dbReference type="ARBA" id="ARBA00022729"/>
    </source>
</evidence>
<dbReference type="Pfam" id="PF01403">
    <property type="entry name" value="Sema"/>
    <property type="match status" value="1"/>
</dbReference>
<dbReference type="GO" id="GO:0001755">
    <property type="term" value="P:neural crest cell migration"/>
    <property type="evidence" value="ECO:0007669"/>
    <property type="project" value="TreeGrafter"/>
</dbReference>
<keyword evidence="8" id="KW-0524">Neurogenesis</keyword>
<dbReference type="InterPro" id="IPR027231">
    <property type="entry name" value="Semaphorin"/>
</dbReference>
<evidence type="ECO:0000256" key="3">
    <source>
        <dbReference type="ARBA" id="ARBA00022473"/>
    </source>
</evidence>
<evidence type="ECO:0000256" key="8">
    <source>
        <dbReference type="ARBA" id="ARBA00022902"/>
    </source>
</evidence>
<keyword evidence="7" id="KW-0221">Differentiation</keyword>
<evidence type="ECO:0000256" key="15">
    <source>
        <dbReference type="SAM" id="MobiDB-lite"/>
    </source>
</evidence>
<keyword evidence="11" id="KW-1015">Disulfide bond</keyword>
<dbReference type="FunFam" id="2.130.10.10:FF:000033">
    <property type="entry name" value="Semaphorin 4B"/>
    <property type="match status" value="1"/>
</dbReference>
<dbReference type="GO" id="GO:0005886">
    <property type="term" value="C:plasma membrane"/>
    <property type="evidence" value="ECO:0007669"/>
    <property type="project" value="TreeGrafter"/>
</dbReference>
<dbReference type="InterPro" id="IPR001627">
    <property type="entry name" value="Semap_dom"/>
</dbReference>
<evidence type="ECO:0000256" key="16">
    <source>
        <dbReference type="SAM" id="Phobius"/>
    </source>
</evidence>
<keyword evidence="12" id="KW-0325">Glycoprotein</keyword>
<evidence type="ECO:0000313" key="19">
    <source>
        <dbReference type="EMBL" id="KAK9395253.1"/>
    </source>
</evidence>
<dbReference type="AlphaFoldDB" id="A0AAW1B0D2"/>
<keyword evidence="20" id="KW-1185">Reference proteome</keyword>
<feature type="region of interest" description="Disordered" evidence="15">
    <location>
        <begin position="1"/>
        <end position="26"/>
    </location>
</feature>
<dbReference type="CDD" id="cd11258">
    <property type="entry name" value="Sema_4C"/>
    <property type="match status" value="1"/>
</dbReference>
<dbReference type="GO" id="GO:0007411">
    <property type="term" value="P:axon guidance"/>
    <property type="evidence" value="ECO:0007669"/>
    <property type="project" value="TreeGrafter"/>
</dbReference>
<dbReference type="Proteomes" id="UP001474421">
    <property type="component" value="Unassembled WGS sequence"/>
</dbReference>
<dbReference type="Gene3D" id="2.60.40.10">
    <property type="entry name" value="Immunoglobulins"/>
    <property type="match status" value="1"/>
</dbReference>
<feature type="compositionally biased region" description="Low complexity" evidence="15">
    <location>
        <begin position="812"/>
        <end position="824"/>
    </location>
</feature>
<dbReference type="SMART" id="SM00423">
    <property type="entry name" value="PSI"/>
    <property type="match status" value="1"/>
</dbReference>
<feature type="domain" description="Sema" evidence="18">
    <location>
        <begin position="83"/>
        <end position="551"/>
    </location>
</feature>
<keyword evidence="13" id="KW-0393">Immunoglobulin domain</keyword>
<dbReference type="SUPFAM" id="SSF101912">
    <property type="entry name" value="Sema domain"/>
    <property type="match status" value="1"/>
</dbReference>
<dbReference type="Pfam" id="PF01437">
    <property type="entry name" value="PSI"/>
    <property type="match status" value="1"/>
</dbReference>
<dbReference type="PROSITE" id="PS50835">
    <property type="entry name" value="IG_LIKE"/>
    <property type="match status" value="1"/>
</dbReference>
<evidence type="ECO:0000256" key="10">
    <source>
        <dbReference type="ARBA" id="ARBA00023136"/>
    </source>
</evidence>
<dbReference type="Gene3D" id="2.130.10.10">
    <property type="entry name" value="YVTN repeat-like/Quinoprotein amine dehydrogenase"/>
    <property type="match status" value="1"/>
</dbReference>
<evidence type="ECO:0000256" key="2">
    <source>
        <dbReference type="ARBA" id="ARBA00009492"/>
    </source>
</evidence>
<dbReference type="InterPro" id="IPR036352">
    <property type="entry name" value="Semap_dom_sf"/>
</dbReference>
<dbReference type="PROSITE" id="PS51004">
    <property type="entry name" value="SEMA"/>
    <property type="match status" value="1"/>
</dbReference>
<dbReference type="GO" id="GO:0045499">
    <property type="term" value="F:chemorepellent activity"/>
    <property type="evidence" value="ECO:0007669"/>
    <property type="project" value="TreeGrafter"/>
</dbReference>
<keyword evidence="6" id="KW-0732">Signal</keyword>
<evidence type="ECO:0000259" key="17">
    <source>
        <dbReference type="PROSITE" id="PS50835"/>
    </source>
</evidence>
<dbReference type="EMBL" id="JAOTOJ010000010">
    <property type="protein sequence ID" value="KAK9395253.1"/>
    <property type="molecule type" value="Genomic_DNA"/>
</dbReference>
<keyword evidence="5 16" id="KW-0812">Transmembrane</keyword>
<gene>
    <name evidence="19" type="ORF">NXF25_014599</name>
</gene>
<dbReference type="GO" id="GO:0071526">
    <property type="term" value="P:semaphorin-plexin signaling pathway"/>
    <property type="evidence" value="ECO:0007669"/>
    <property type="project" value="TreeGrafter"/>
</dbReference>
<comment type="similarity">
    <text evidence="2">Belongs to the semaphorin family.</text>
</comment>
<comment type="caution">
    <text evidence="19">The sequence shown here is derived from an EMBL/GenBank/DDBJ whole genome shotgun (WGS) entry which is preliminary data.</text>
</comment>
<evidence type="ECO:0000256" key="14">
    <source>
        <dbReference type="PROSITE-ProRule" id="PRU00352"/>
    </source>
</evidence>
<evidence type="ECO:0000256" key="5">
    <source>
        <dbReference type="ARBA" id="ARBA00022692"/>
    </source>
</evidence>
<feature type="transmembrane region" description="Helical" evidence="16">
    <location>
        <begin position="717"/>
        <end position="740"/>
    </location>
</feature>
<name>A0AAW1B0D2_CROAD</name>
<dbReference type="InterPro" id="IPR015943">
    <property type="entry name" value="WD40/YVTN_repeat-like_dom_sf"/>
</dbReference>